<accession>A0ABS2V4Q9</accession>
<protein>
    <recommendedName>
        <fullName evidence="3">Secreted protein</fullName>
    </recommendedName>
</protein>
<keyword evidence="1" id="KW-0614">Plasmid</keyword>
<proteinExistence type="predicted"/>
<evidence type="ECO:0000313" key="1">
    <source>
        <dbReference type="EMBL" id="MBM9624831.1"/>
    </source>
</evidence>
<keyword evidence="2" id="KW-1185">Reference proteome</keyword>
<gene>
    <name evidence="1" type="ORF">JE024_40675</name>
</gene>
<geneLocation type="plasmid" evidence="1">
    <name>unnamed2</name>
</geneLocation>
<organism evidence="1 2">
    <name type="scientific">Streptomyces zhihengii</name>
    <dbReference type="NCBI Taxonomy" id="1818004"/>
    <lineage>
        <taxon>Bacteria</taxon>
        <taxon>Bacillati</taxon>
        <taxon>Actinomycetota</taxon>
        <taxon>Actinomycetes</taxon>
        <taxon>Kitasatosporales</taxon>
        <taxon>Streptomycetaceae</taxon>
        <taxon>Streptomyces</taxon>
    </lineage>
</organism>
<name>A0ABS2V4Q9_9ACTN</name>
<dbReference type="Proteomes" id="UP000664109">
    <property type="component" value="Unassembled WGS sequence"/>
</dbReference>
<dbReference type="EMBL" id="JAFEJA010000004">
    <property type="protein sequence ID" value="MBM9624831.1"/>
    <property type="molecule type" value="Genomic_DNA"/>
</dbReference>
<sequence>MDTEVLVAIVGGGAALLGAAVGGAGAVVAAHITGKRAESAARHAYLGPLDVARRTAQREAYVGLLTAAHALADAGGEVLESARRLAENANEEIIGQPTTYPLARIAADRERVRAVQPADEVIAAARHVELEGPESVAKAARQLSEAALDFEEAIELVETPEGDDHAITAGPSVGRVPLRHGVLRRQIWDFAREATAHLNQR</sequence>
<reference evidence="1 2" key="1">
    <citation type="journal article" date="2016" name="Arch. Microbiol.">
        <title>Streptomyces zhihengii sp. nov., isolated from rhizospheric soil of Psammosilene tunicoides.</title>
        <authorList>
            <person name="Huang M.J."/>
            <person name="Fei J.J."/>
            <person name="Salam N."/>
            <person name="Kim C.J."/>
            <person name="Hozzein W.N."/>
            <person name="Xiao M."/>
            <person name="Huang H.Q."/>
            <person name="Li W.J."/>
        </authorList>
    </citation>
    <scope>NUCLEOTIDE SEQUENCE [LARGE SCALE GENOMIC DNA]</scope>
    <source>
        <strain evidence="1 2">YIM T102</strain>
    </source>
</reference>
<comment type="caution">
    <text evidence="1">The sequence shown here is derived from an EMBL/GenBank/DDBJ whole genome shotgun (WGS) entry which is preliminary data.</text>
</comment>
<dbReference type="RefSeq" id="WP_205379012.1">
    <property type="nucleotide sequence ID" value="NZ_JAFEJA010000004.1"/>
</dbReference>
<evidence type="ECO:0000313" key="2">
    <source>
        <dbReference type="Proteomes" id="UP000664109"/>
    </source>
</evidence>
<evidence type="ECO:0008006" key="3">
    <source>
        <dbReference type="Google" id="ProtNLM"/>
    </source>
</evidence>